<feature type="coiled-coil region" evidence="1">
    <location>
        <begin position="93"/>
        <end position="145"/>
    </location>
</feature>
<dbReference type="WBParaSite" id="jg7070">
    <property type="protein sequence ID" value="jg7070"/>
    <property type="gene ID" value="jg7070"/>
</dbReference>
<evidence type="ECO:0000256" key="1">
    <source>
        <dbReference type="SAM" id="Coils"/>
    </source>
</evidence>
<proteinExistence type="predicted"/>
<reference evidence="3" key="1">
    <citation type="submission" date="2022-11" db="UniProtKB">
        <authorList>
            <consortium name="WormBaseParasite"/>
        </authorList>
    </citation>
    <scope>IDENTIFICATION</scope>
</reference>
<keyword evidence="1" id="KW-0175">Coiled coil</keyword>
<dbReference type="AlphaFoldDB" id="A0A915EJV1"/>
<sequence>MAREVGLMEVSGQNVQRIGATTTPTDRAVGSSCSTDNGADKCRKQPSLFLCPNKQCTAEKTNMSRQIAKMPLIWMPPERASKKACRNVQQQRALQAKTSNKQLNDKILSLQNELKDQAAEGTQALKAYEKKAMEAQKAVEATLAQTAQDYRKLQDIYNHQTNRFQVVWREKEEMRLGIVQTKNNFRTEMELVVQENLSLRLELSEKNASLQAASKTESVRQELMREAKELMEDANDRTEAAAEELTAVKRDLQSKIDSLEEQVGKLKEECEIAKSDSEKRKQELAEKEDTIAESFQLLEQMEKRKSRLYRLRTIELRKHLKHSSWRMQKSSN</sequence>
<feature type="coiled-coil region" evidence="1">
    <location>
        <begin position="213"/>
        <end position="304"/>
    </location>
</feature>
<organism evidence="2 3">
    <name type="scientific">Ditylenchus dipsaci</name>
    <dbReference type="NCBI Taxonomy" id="166011"/>
    <lineage>
        <taxon>Eukaryota</taxon>
        <taxon>Metazoa</taxon>
        <taxon>Ecdysozoa</taxon>
        <taxon>Nematoda</taxon>
        <taxon>Chromadorea</taxon>
        <taxon>Rhabditida</taxon>
        <taxon>Tylenchina</taxon>
        <taxon>Tylenchomorpha</taxon>
        <taxon>Sphaerularioidea</taxon>
        <taxon>Anguinidae</taxon>
        <taxon>Anguininae</taxon>
        <taxon>Ditylenchus</taxon>
    </lineage>
</organism>
<keyword evidence="2" id="KW-1185">Reference proteome</keyword>
<evidence type="ECO:0000313" key="2">
    <source>
        <dbReference type="Proteomes" id="UP000887574"/>
    </source>
</evidence>
<accession>A0A915EJV1</accession>
<protein>
    <submittedName>
        <fullName evidence="3">Uncharacterized protein</fullName>
    </submittedName>
</protein>
<name>A0A915EJV1_9BILA</name>
<dbReference type="Proteomes" id="UP000887574">
    <property type="component" value="Unplaced"/>
</dbReference>
<evidence type="ECO:0000313" key="3">
    <source>
        <dbReference type="WBParaSite" id="jg7070"/>
    </source>
</evidence>